<evidence type="ECO:0000313" key="4">
    <source>
        <dbReference type="Proteomes" id="UP000053240"/>
    </source>
</evidence>
<accession>A0A194QUK8</accession>
<keyword evidence="2" id="KW-0812">Transmembrane</keyword>
<dbReference type="InParanoid" id="A0A194QUK8"/>
<evidence type="ECO:0000256" key="1">
    <source>
        <dbReference type="SAM" id="MobiDB-lite"/>
    </source>
</evidence>
<keyword evidence="2" id="KW-1133">Transmembrane helix</keyword>
<evidence type="ECO:0000256" key="2">
    <source>
        <dbReference type="SAM" id="Phobius"/>
    </source>
</evidence>
<name>A0A194QUK8_PAPMA</name>
<dbReference type="EMBL" id="KQ461108">
    <property type="protein sequence ID" value="KPJ09213.1"/>
    <property type="molecule type" value="Genomic_DNA"/>
</dbReference>
<protein>
    <submittedName>
        <fullName evidence="3">Uncharacterized protein</fullName>
    </submittedName>
</protein>
<feature type="region of interest" description="Disordered" evidence="1">
    <location>
        <begin position="101"/>
        <end position="122"/>
    </location>
</feature>
<organism evidence="3 4">
    <name type="scientific">Papilio machaon</name>
    <name type="common">Old World swallowtail butterfly</name>
    <dbReference type="NCBI Taxonomy" id="76193"/>
    <lineage>
        <taxon>Eukaryota</taxon>
        <taxon>Metazoa</taxon>
        <taxon>Ecdysozoa</taxon>
        <taxon>Arthropoda</taxon>
        <taxon>Hexapoda</taxon>
        <taxon>Insecta</taxon>
        <taxon>Pterygota</taxon>
        <taxon>Neoptera</taxon>
        <taxon>Endopterygota</taxon>
        <taxon>Lepidoptera</taxon>
        <taxon>Glossata</taxon>
        <taxon>Ditrysia</taxon>
        <taxon>Papilionoidea</taxon>
        <taxon>Papilionidae</taxon>
        <taxon>Papilioninae</taxon>
        <taxon>Papilio</taxon>
    </lineage>
</organism>
<feature type="compositionally biased region" description="Basic and acidic residues" evidence="1">
    <location>
        <begin position="101"/>
        <end position="116"/>
    </location>
</feature>
<evidence type="ECO:0000313" key="3">
    <source>
        <dbReference type="EMBL" id="KPJ09213.1"/>
    </source>
</evidence>
<dbReference type="Proteomes" id="UP000053240">
    <property type="component" value="Unassembled WGS sequence"/>
</dbReference>
<dbReference type="AlphaFoldDB" id="A0A194QUK8"/>
<gene>
    <name evidence="3" type="ORF">RR48_15354</name>
</gene>
<feature type="transmembrane region" description="Helical" evidence="2">
    <location>
        <begin position="394"/>
        <end position="414"/>
    </location>
</feature>
<sequence>MEHFKYSILREKWRRYFDEGQRDVFNTGSAEESNDNRPIPNQNKTYVELFKFVPTKHSEDFTFTREDNASCLISEENSVVPTDATVKSKLVGLLAVEHKVEQQPDSPKLQEPHEMDNGTVSKFTPYEQNTYANDLEPMMQPQMPQLRECHDMESREVHVRGNFALYEPCLGDLLKPEFAELQKLKLEQTIDYISSQQFEYKQNMTRRPDLLIVRNLSGASNKKIYTLEELAGPIKPVVSHKHKSKFARKVDRMCEQFQGDEENNLQPDLIKLQNSYHVERKKVNIWDIIKQQKLYLTQPFRHQIAQYKFKLTQRLEPILEESETTLEQLVEPELEQQQQLVKQNSNLGYYLNEYNLEQETESEVSHDEDYEESVVAASPLGSRTGDIVEELLNYVSYVAITIFIFLFSCLLCICKVYNLIMYDEDESSPIKTCDEPPADDVDQSTHQEALKRVLDQMQAGPQPEFFIQPIVPPNTLQSILSPEQYMEEE</sequence>
<keyword evidence="2" id="KW-0472">Membrane</keyword>
<keyword evidence="4" id="KW-1185">Reference proteome</keyword>
<proteinExistence type="predicted"/>
<reference evidence="3 4" key="1">
    <citation type="journal article" date="2015" name="Nat. Commun.">
        <title>Outbred genome sequencing and CRISPR/Cas9 gene editing in butterflies.</title>
        <authorList>
            <person name="Li X."/>
            <person name="Fan D."/>
            <person name="Zhang W."/>
            <person name="Liu G."/>
            <person name="Zhang L."/>
            <person name="Zhao L."/>
            <person name="Fang X."/>
            <person name="Chen L."/>
            <person name="Dong Y."/>
            <person name="Chen Y."/>
            <person name="Ding Y."/>
            <person name="Zhao R."/>
            <person name="Feng M."/>
            <person name="Zhu Y."/>
            <person name="Feng Y."/>
            <person name="Jiang X."/>
            <person name="Zhu D."/>
            <person name="Xiang H."/>
            <person name="Feng X."/>
            <person name="Li S."/>
            <person name="Wang J."/>
            <person name="Zhang G."/>
            <person name="Kronforst M.R."/>
            <person name="Wang W."/>
        </authorList>
    </citation>
    <scope>NUCLEOTIDE SEQUENCE [LARGE SCALE GENOMIC DNA]</scope>
    <source>
        <strain evidence="3">Ya'a_city_454_Pm</strain>
        <tissue evidence="3">Whole body</tissue>
    </source>
</reference>